<dbReference type="Gene3D" id="1.10.287.130">
    <property type="match status" value="1"/>
</dbReference>
<gene>
    <name evidence="14" type="ORF">HNQ66_002793</name>
</gene>
<feature type="domain" description="HAMP" evidence="13">
    <location>
        <begin position="188"/>
        <end position="239"/>
    </location>
</feature>
<dbReference type="InterPro" id="IPR004358">
    <property type="entry name" value="Sig_transdc_His_kin-like_C"/>
</dbReference>
<dbReference type="GO" id="GO:0000155">
    <property type="term" value="F:phosphorelay sensor kinase activity"/>
    <property type="evidence" value="ECO:0007669"/>
    <property type="project" value="InterPro"/>
</dbReference>
<dbReference type="InterPro" id="IPR013727">
    <property type="entry name" value="2CSK_N"/>
</dbReference>
<dbReference type="InterPro" id="IPR050428">
    <property type="entry name" value="TCS_sensor_his_kinase"/>
</dbReference>
<dbReference type="Pfam" id="PF08521">
    <property type="entry name" value="2CSK_N"/>
    <property type="match status" value="1"/>
</dbReference>
<dbReference type="InterPro" id="IPR003660">
    <property type="entry name" value="HAMP_dom"/>
</dbReference>
<keyword evidence="8 11" id="KW-1133">Transmembrane helix</keyword>
<dbReference type="SMART" id="SM00388">
    <property type="entry name" value="HisKA"/>
    <property type="match status" value="1"/>
</dbReference>
<dbReference type="AlphaFoldDB" id="A0A7W7YW90"/>
<keyword evidence="7 14" id="KW-0418">Kinase</keyword>
<keyword evidence="10 11" id="KW-0472">Membrane</keyword>
<evidence type="ECO:0000313" key="14">
    <source>
        <dbReference type="EMBL" id="MBB5043387.1"/>
    </source>
</evidence>
<dbReference type="SMART" id="SM00387">
    <property type="entry name" value="HATPase_c"/>
    <property type="match status" value="1"/>
</dbReference>
<dbReference type="SUPFAM" id="SSF47384">
    <property type="entry name" value="Homodimeric domain of signal transducing histidine kinase"/>
    <property type="match status" value="1"/>
</dbReference>
<dbReference type="Gene3D" id="3.30.565.10">
    <property type="entry name" value="Histidine kinase-like ATPase, C-terminal domain"/>
    <property type="match status" value="1"/>
</dbReference>
<accession>A0A7W7YW90</accession>
<evidence type="ECO:0000256" key="3">
    <source>
        <dbReference type="ARBA" id="ARBA00012438"/>
    </source>
</evidence>
<evidence type="ECO:0000256" key="10">
    <source>
        <dbReference type="ARBA" id="ARBA00023136"/>
    </source>
</evidence>
<evidence type="ECO:0000259" key="12">
    <source>
        <dbReference type="PROSITE" id="PS50109"/>
    </source>
</evidence>
<dbReference type="InterPro" id="IPR036097">
    <property type="entry name" value="HisK_dim/P_sf"/>
</dbReference>
<evidence type="ECO:0000256" key="6">
    <source>
        <dbReference type="ARBA" id="ARBA00022692"/>
    </source>
</evidence>
<dbReference type="InterPro" id="IPR003661">
    <property type="entry name" value="HisK_dim/P_dom"/>
</dbReference>
<keyword evidence="4" id="KW-0597">Phosphoprotein</keyword>
<evidence type="ECO:0000256" key="1">
    <source>
        <dbReference type="ARBA" id="ARBA00000085"/>
    </source>
</evidence>
<evidence type="ECO:0000256" key="9">
    <source>
        <dbReference type="ARBA" id="ARBA00023012"/>
    </source>
</evidence>
<dbReference type="RefSeq" id="WP_184144763.1">
    <property type="nucleotide sequence ID" value="NZ_JACHIK010000009.1"/>
</dbReference>
<proteinExistence type="predicted"/>
<evidence type="ECO:0000256" key="4">
    <source>
        <dbReference type="ARBA" id="ARBA00022553"/>
    </source>
</evidence>
<dbReference type="InterPro" id="IPR036890">
    <property type="entry name" value="HATPase_C_sf"/>
</dbReference>
<dbReference type="GO" id="GO:0005886">
    <property type="term" value="C:plasma membrane"/>
    <property type="evidence" value="ECO:0007669"/>
    <property type="project" value="TreeGrafter"/>
</dbReference>
<dbReference type="PROSITE" id="PS50109">
    <property type="entry name" value="HIS_KIN"/>
    <property type="match status" value="1"/>
</dbReference>
<dbReference type="SUPFAM" id="SSF55874">
    <property type="entry name" value="ATPase domain of HSP90 chaperone/DNA topoisomerase II/histidine kinase"/>
    <property type="match status" value="1"/>
</dbReference>
<feature type="transmembrane region" description="Helical" evidence="11">
    <location>
        <begin position="164"/>
        <end position="187"/>
    </location>
</feature>
<evidence type="ECO:0000313" key="15">
    <source>
        <dbReference type="Proteomes" id="UP000535406"/>
    </source>
</evidence>
<evidence type="ECO:0000256" key="5">
    <source>
        <dbReference type="ARBA" id="ARBA00022679"/>
    </source>
</evidence>
<evidence type="ECO:0000256" key="2">
    <source>
        <dbReference type="ARBA" id="ARBA00004370"/>
    </source>
</evidence>
<comment type="subcellular location">
    <subcellularLocation>
        <location evidence="2">Membrane</location>
    </subcellularLocation>
</comment>
<keyword evidence="6 11" id="KW-0812">Transmembrane</keyword>
<dbReference type="Pfam" id="PF02518">
    <property type="entry name" value="HATPase_c"/>
    <property type="match status" value="1"/>
</dbReference>
<dbReference type="PROSITE" id="PS50885">
    <property type="entry name" value="HAMP"/>
    <property type="match status" value="1"/>
</dbReference>
<dbReference type="CDD" id="cd00082">
    <property type="entry name" value="HisKA"/>
    <property type="match status" value="1"/>
</dbReference>
<dbReference type="InterPro" id="IPR005467">
    <property type="entry name" value="His_kinase_dom"/>
</dbReference>
<name>A0A7W7YW90_9HYPH</name>
<keyword evidence="15" id="KW-1185">Reference proteome</keyword>
<organism evidence="14 15">
    <name type="scientific">Shinella fusca</name>
    <dbReference type="NCBI Taxonomy" id="544480"/>
    <lineage>
        <taxon>Bacteria</taxon>
        <taxon>Pseudomonadati</taxon>
        <taxon>Pseudomonadota</taxon>
        <taxon>Alphaproteobacteria</taxon>
        <taxon>Hyphomicrobiales</taxon>
        <taxon>Rhizobiaceae</taxon>
        <taxon>Shinella</taxon>
    </lineage>
</organism>
<sequence>MTFLPASSLRRRLLLWLLVSTAVIGVIALADTYREAVKTANAVSDRVLAGSALAIAERVVVTENGVLEVDIPYVALEMLTSAAQDRVFYRVDGPPGRFITGYQTLPTIADMGGRAVGFADANFRGEPIRIAVLQRSASTGINSVPFAVTVAETTIARRQLTETILLHSALRLAMMIAGAAAIVWIAVTVSLRPLYRLGDAIAERNPDDLHPIDQHAPSEVQGLVDTVNSFMVRLQSALDALRHFSGNASHQLRTPLAIIRTQLALASRAGTLEEAQEAARKGDAAVAHAERILAQLLLMAKIDAAGSSEPQKPASIDIAALAQQLTADRVPAAAEAGIDLGYAGDGPAFARAEPLLFGELLRNLVENAIAYAGRGAEVTVSVREAAGATLLTVEDNGPGIPPERRNLVRQRFSRGEHRNAPGMGLGLPIVEEIAALFDATMTLADGANGRGLAVTIRFPAG</sequence>
<protein>
    <recommendedName>
        <fullName evidence="3">histidine kinase</fullName>
        <ecNumber evidence="3">2.7.13.3</ecNumber>
    </recommendedName>
</protein>
<comment type="catalytic activity">
    <reaction evidence="1">
        <text>ATP + protein L-histidine = ADP + protein N-phospho-L-histidine.</text>
        <dbReference type="EC" id="2.7.13.3"/>
    </reaction>
</comment>
<dbReference type="Pfam" id="PF00512">
    <property type="entry name" value="HisKA"/>
    <property type="match status" value="1"/>
</dbReference>
<dbReference type="PANTHER" id="PTHR45436">
    <property type="entry name" value="SENSOR HISTIDINE KINASE YKOH"/>
    <property type="match status" value="1"/>
</dbReference>
<keyword evidence="9" id="KW-0902">Two-component regulatory system</keyword>
<dbReference type="Proteomes" id="UP000535406">
    <property type="component" value="Unassembled WGS sequence"/>
</dbReference>
<reference evidence="14 15" key="1">
    <citation type="submission" date="2020-08" db="EMBL/GenBank/DDBJ databases">
        <title>Genomic Encyclopedia of Type Strains, Phase IV (KMG-IV): sequencing the most valuable type-strain genomes for metagenomic binning, comparative biology and taxonomic classification.</title>
        <authorList>
            <person name="Goeker M."/>
        </authorList>
    </citation>
    <scope>NUCLEOTIDE SEQUENCE [LARGE SCALE GENOMIC DNA]</scope>
    <source>
        <strain evidence="14 15">DSM 21319</strain>
    </source>
</reference>
<dbReference type="InterPro" id="IPR003594">
    <property type="entry name" value="HATPase_dom"/>
</dbReference>
<evidence type="ECO:0000256" key="8">
    <source>
        <dbReference type="ARBA" id="ARBA00022989"/>
    </source>
</evidence>
<dbReference type="EMBL" id="JACHIK010000009">
    <property type="protein sequence ID" value="MBB5043387.1"/>
    <property type="molecule type" value="Genomic_DNA"/>
</dbReference>
<dbReference type="PRINTS" id="PR00344">
    <property type="entry name" value="BCTRLSENSOR"/>
</dbReference>
<keyword evidence="5 14" id="KW-0808">Transferase</keyword>
<evidence type="ECO:0000256" key="11">
    <source>
        <dbReference type="SAM" id="Phobius"/>
    </source>
</evidence>
<feature type="domain" description="Histidine kinase" evidence="12">
    <location>
        <begin position="247"/>
        <end position="461"/>
    </location>
</feature>
<evidence type="ECO:0000259" key="13">
    <source>
        <dbReference type="PROSITE" id="PS50885"/>
    </source>
</evidence>
<dbReference type="PANTHER" id="PTHR45436:SF1">
    <property type="entry name" value="SENSOR PROTEIN QSEC"/>
    <property type="match status" value="1"/>
</dbReference>
<dbReference type="EC" id="2.7.13.3" evidence="3"/>
<comment type="caution">
    <text evidence="14">The sequence shown here is derived from an EMBL/GenBank/DDBJ whole genome shotgun (WGS) entry which is preliminary data.</text>
</comment>
<evidence type="ECO:0000256" key="7">
    <source>
        <dbReference type="ARBA" id="ARBA00022777"/>
    </source>
</evidence>